<dbReference type="GO" id="GO:1990281">
    <property type="term" value="C:efflux pump complex"/>
    <property type="evidence" value="ECO:0007669"/>
    <property type="project" value="TreeGrafter"/>
</dbReference>
<dbReference type="NCBIfam" id="TIGR01730">
    <property type="entry name" value="RND_mfp"/>
    <property type="match status" value="1"/>
</dbReference>
<dbReference type="AlphaFoldDB" id="A0AA41X316"/>
<gene>
    <name evidence="4" type="ORF">NLF92_10815</name>
</gene>
<dbReference type="Gene3D" id="2.40.50.100">
    <property type="match status" value="1"/>
</dbReference>
<evidence type="ECO:0000256" key="1">
    <source>
        <dbReference type="ARBA" id="ARBA00009477"/>
    </source>
</evidence>
<evidence type="ECO:0000313" key="4">
    <source>
        <dbReference type="EMBL" id="MCP3429436.1"/>
    </source>
</evidence>
<evidence type="ECO:0000259" key="3">
    <source>
        <dbReference type="Pfam" id="PF25967"/>
    </source>
</evidence>
<accession>A0AA41X316</accession>
<reference evidence="4" key="1">
    <citation type="submission" date="2022-07" db="EMBL/GenBank/DDBJ databases">
        <title>Characterization of the Novel Bacterium Alteromonas immobilis LMIT006 and Alteromonas gregis LMIT007.</title>
        <authorList>
            <person name="Lin X."/>
        </authorList>
    </citation>
    <scope>NUCLEOTIDE SEQUENCE</scope>
    <source>
        <strain evidence="4">LMIT007</strain>
    </source>
</reference>
<dbReference type="RefSeq" id="WP_254101766.1">
    <property type="nucleotide sequence ID" value="NZ_JANATA010000021.1"/>
</dbReference>
<dbReference type="Pfam" id="PF25967">
    <property type="entry name" value="RND-MFP_C"/>
    <property type="match status" value="1"/>
</dbReference>
<dbReference type="InterPro" id="IPR006143">
    <property type="entry name" value="RND_pump_MFP"/>
</dbReference>
<keyword evidence="2" id="KW-0175">Coiled coil</keyword>
<evidence type="ECO:0000313" key="5">
    <source>
        <dbReference type="Proteomes" id="UP001165413"/>
    </source>
</evidence>
<protein>
    <submittedName>
        <fullName evidence="4">Efflux RND transporter periplasmic adaptor subunit</fullName>
    </submittedName>
</protein>
<evidence type="ECO:0000256" key="2">
    <source>
        <dbReference type="SAM" id="Coils"/>
    </source>
</evidence>
<dbReference type="Proteomes" id="UP001165413">
    <property type="component" value="Unassembled WGS sequence"/>
</dbReference>
<dbReference type="Gene3D" id="1.10.287.470">
    <property type="entry name" value="Helix hairpin bin"/>
    <property type="match status" value="1"/>
</dbReference>
<feature type="domain" description="Multidrug resistance protein MdtA-like C-terminal permuted SH3" evidence="3">
    <location>
        <begin position="321"/>
        <end position="363"/>
    </location>
</feature>
<feature type="coiled-coil region" evidence="2">
    <location>
        <begin position="108"/>
        <end position="181"/>
    </location>
</feature>
<dbReference type="EMBL" id="JANATA010000021">
    <property type="protein sequence ID" value="MCP3429436.1"/>
    <property type="molecule type" value="Genomic_DNA"/>
</dbReference>
<proteinExistence type="inferred from homology"/>
<dbReference type="SUPFAM" id="SSF111369">
    <property type="entry name" value="HlyD-like secretion proteins"/>
    <property type="match status" value="1"/>
</dbReference>
<keyword evidence="5" id="KW-1185">Reference proteome</keyword>
<comment type="caution">
    <text evidence="4">The sequence shown here is derived from an EMBL/GenBank/DDBJ whole genome shotgun (WGS) entry which is preliminary data.</text>
</comment>
<dbReference type="PANTHER" id="PTHR30469:SF12">
    <property type="entry name" value="MULTIDRUG RESISTANCE PROTEIN MDTA"/>
    <property type="match status" value="1"/>
</dbReference>
<sequence>MQEKMQKKRYKLLATVLIFGFGVAGMIGIKATAEEEKEKDKVDTRPTVSVQTVTTLNHPVVISTNGEIAPKEATALSAQVTGEVTSIHPAFVAGGVVQRGDILFTIEADNYEAAVLQAESELARAQAALIEEQARADVAAREAKNLPKNKVSDLYLRKPQLLSAEANLKSAQSSLKIAQKNLRDTTVKAPYDALIVSRDIGVGQFVNRGVKIGMINNIETAEVIIPIAGFDTPFLPEEIAGLRATIKTSGQTPVTRQGTITRDLGVVDQRTRMSHIVVEINDPYSMNTAGPEVKFGEYVDVQFTGITLQNVYKIPQALINRRIIWTLDDENKMRSRPVSVIREEGKFFLVNEGILPTDRIVTSLPEYPQNGMEVKLIKDDIDVIANESE</sequence>
<dbReference type="InterPro" id="IPR058627">
    <property type="entry name" value="MdtA-like_C"/>
</dbReference>
<dbReference type="GO" id="GO:0015562">
    <property type="term" value="F:efflux transmembrane transporter activity"/>
    <property type="evidence" value="ECO:0007669"/>
    <property type="project" value="TreeGrafter"/>
</dbReference>
<organism evidence="4 5">
    <name type="scientific">Opacimonas viscosa</name>
    <dbReference type="NCBI Taxonomy" id="2961944"/>
    <lineage>
        <taxon>Bacteria</taxon>
        <taxon>Pseudomonadati</taxon>
        <taxon>Pseudomonadota</taxon>
        <taxon>Gammaproteobacteria</taxon>
        <taxon>Alteromonadales</taxon>
        <taxon>Alteromonadaceae</taxon>
        <taxon>Opacimonas</taxon>
    </lineage>
</organism>
<dbReference type="Gene3D" id="2.40.420.20">
    <property type="match status" value="1"/>
</dbReference>
<name>A0AA41X316_9ALTE</name>
<comment type="similarity">
    <text evidence="1">Belongs to the membrane fusion protein (MFP) (TC 8.A.1) family.</text>
</comment>
<dbReference type="Gene3D" id="2.40.30.170">
    <property type="match status" value="1"/>
</dbReference>
<dbReference type="PANTHER" id="PTHR30469">
    <property type="entry name" value="MULTIDRUG RESISTANCE PROTEIN MDTA"/>
    <property type="match status" value="1"/>
</dbReference>